<dbReference type="AlphaFoldDB" id="H1V839"/>
<sequence length="110" mass="12621">MLRFSVRLIRLRWIMVATLSVGDPDGRRGQEKGNMRRHFGLFQSLRQSLSRLVHVPKPNQARSCECQPHLLTYTSALSPRIRQSPQPSPEWIAASFRQGPVPRRSSGLHH</sequence>
<dbReference type="HOGENOM" id="CLU_2170892_0_0_1"/>
<evidence type="ECO:0000313" key="4">
    <source>
        <dbReference type="Proteomes" id="UP000007174"/>
    </source>
</evidence>
<organism evidence="3 4">
    <name type="scientific">Colletotrichum higginsianum (strain IMI 349063)</name>
    <name type="common">Crucifer anthracnose fungus</name>
    <dbReference type="NCBI Taxonomy" id="759273"/>
    <lineage>
        <taxon>Eukaryota</taxon>
        <taxon>Fungi</taxon>
        <taxon>Dikarya</taxon>
        <taxon>Ascomycota</taxon>
        <taxon>Pezizomycotina</taxon>
        <taxon>Sordariomycetes</taxon>
        <taxon>Hypocreomycetidae</taxon>
        <taxon>Glomerellales</taxon>
        <taxon>Glomerellaceae</taxon>
        <taxon>Colletotrichum</taxon>
        <taxon>Colletotrichum destructivum species complex</taxon>
    </lineage>
</organism>
<dbReference type="Proteomes" id="UP000007174">
    <property type="component" value="Unassembled WGS sequence"/>
</dbReference>
<evidence type="ECO:0000256" key="2">
    <source>
        <dbReference type="SAM" id="SignalP"/>
    </source>
</evidence>
<proteinExistence type="predicted"/>
<reference evidence="4" key="1">
    <citation type="journal article" date="2012" name="Nat. Genet.">
        <title>Lifestyle transitions in plant pathogenic Colletotrichum fungi deciphered by genome and transcriptome analyses.</title>
        <authorList>
            <person name="O'Connell R.J."/>
            <person name="Thon M.R."/>
            <person name="Hacquard S."/>
            <person name="Amyotte S.G."/>
            <person name="Kleemann J."/>
            <person name="Torres M.F."/>
            <person name="Damm U."/>
            <person name="Buiate E.A."/>
            <person name="Epstein L."/>
            <person name="Alkan N."/>
            <person name="Altmueller J."/>
            <person name="Alvarado-Balderrama L."/>
            <person name="Bauser C.A."/>
            <person name="Becker C."/>
            <person name="Birren B.W."/>
            <person name="Chen Z."/>
            <person name="Choi J."/>
            <person name="Crouch J.A."/>
            <person name="Duvick J.P."/>
            <person name="Farman M.A."/>
            <person name="Gan P."/>
            <person name="Heiman D."/>
            <person name="Henrissat B."/>
            <person name="Howard R.J."/>
            <person name="Kabbage M."/>
            <person name="Koch C."/>
            <person name="Kracher B."/>
            <person name="Kubo Y."/>
            <person name="Law A.D."/>
            <person name="Lebrun M.-H."/>
            <person name="Lee Y.-H."/>
            <person name="Miyara I."/>
            <person name="Moore N."/>
            <person name="Neumann U."/>
            <person name="Nordstroem K."/>
            <person name="Panaccione D.G."/>
            <person name="Panstruga R."/>
            <person name="Place M."/>
            <person name="Proctor R.H."/>
            <person name="Prusky D."/>
            <person name="Rech G."/>
            <person name="Reinhardt R."/>
            <person name="Rollins J.A."/>
            <person name="Rounsley S."/>
            <person name="Schardl C.L."/>
            <person name="Schwartz D.C."/>
            <person name="Shenoy N."/>
            <person name="Shirasu K."/>
            <person name="Sikhakolli U.R."/>
            <person name="Stueber K."/>
            <person name="Sukno S.A."/>
            <person name="Sweigard J.A."/>
            <person name="Takano Y."/>
            <person name="Takahara H."/>
            <person name="Trail F."/>
            <person name="van der Does H.C."/>
            <person name="Voll L.M."/>
            <person name="Will I."/>
            <person name="Young S."/>
            <person name="Zeng Q."/>
            <person name="Zhang J."/>
            <person name="Zhou S."/>
            <person name="Dickman M.B."/>
            <person name="Schulze-Lefert P."/>
            <person name="Ver Loren van Themaat E."/>
            <person name="Ma L.-J."/>
            <person name="Vaillancourt L.J."/>
        </authorList>
    </citation>
    <scope>NUCLEOTIDE SEQUENCE [LARGE SCALE GENOMIC DNA]</scope>
    <source>
        <strain evidence="4">IMI 349063</strain>
    </source>
</reference>
<feature type="region of interest" description="Disordered" evidence="1">
    <location>
        <begin position="79"/>
        <end position="110"/>
    </location>
</feature>
<evidence type="ECO:0008006" key="5">
    <source>
        <dbReference type="Google" id="ProtNLM"/>
    </source>
</evidence>
<evidence type="ECO:0000256" key="1">
    <source>
        <dbReference type="SAM" id="MobiDB-lite"/>
    </source>
</evidence>
<evidence type="ECO:0000313" key="3">
    <source>
        <dbReference type="EMBL" id="CCF36391.1"/>
    </source>
</evidence>
<dbReference type="EMBL" id="CACQ02001958">
    <property type="protein sequence ID" value="CCF36391.1"/>
    <property type="molecule type" value="Genomic_DNA"/>
</dbReference>
<gene>
    <name evidence="3" type="ORF">CH063_07973</name>
</gene>
<keyword evidence="2" id="KW-0732">Signal</keyword>
<feature type="chain" id="PRO_5003555759" description="Secreted protein" evidence="2">
    <location>
        <begin position="23"/>
        <end position="110"/>
    </location>
</feature>
<name>H1V839_COLHI</name>
<accession>H1V839</accession>
<protein>
    <recommendedName>
        <fullName evidence="5">Secreted protein</fullName>
    </recommendedName>
</protein>
<feature type="signal peptide" evidence="2">
    <location>
        <begin position="1"/>
        <end position="22"/>
    </location>
</feature>